<dbReference type="Proteomes" id="UP001497516">
    <property type="component" value="Chromosome 6"/>
</dbReference>
<keyword evidence="3" id="KW-1185">Reference proteome</keyword>
<sequence length="143" mass="15080">MKASTSISYALLLSISLSFLHSATAALTPTLADIELYNVYDKTQATLDIVGPLLQKATDPNLVHSYGVCVGAFQEIAGDRWSGAIKALESGDYAGAEGQLGGIKSNVEWCLGQFGGEPQPFSDAARLVGRLADVDIGIIKLLH</sequence>
<dbReference type="InterPro" id="IPR035513">
    <property type="entry name" value="Invertase/methylesterase_inhib"/>
</dbReference>
<keyword evidence="1" id="KW-0732">Signal</keyword>
<accession>A0AAV2FGR5</accession>
<dbReference type="SUPFAM" id="SSF101148">
    <property type="entry name" value="Plant invertase/pectin methylesterase inhibitor"/>
    <property type="match status" value="1"/>
</dbReference>
<dbReference type="AlphaFoldDB" id="A0AAV2FGR5"/>
<evidence type="ECO:0000256" key="1">
    <source>
        <dbReference type="SAM" id="SignalP"/>
    </source>
</evidence>
<feature type="signal peptide" evidence="1">
    <location>
        <begin position="1"/>
        <end position="25"/>
    </location>
</feature>
<evidence type="ECO:0000313" key="3">
    <source>
        <dbReference type="Proteomes" id="UP001497516"/>
    </source>
</evidence>
<evidence type="ECO:0008006" key="4">
    <source>
        <dbReference type="Google" id="ProtNLM"/>
    </source>
</evidence>
<protein>
    <recommendedName>
        <fullName evidence="4">Pectinesterase inhibitor domain-containing protein</fullName>
    </recommendedName>
</protein>
<evidence type="ECO:0000313" key="2">
    <source>
        <dbReference type="EMBL" id="CAL1397476.1"/>
    </source>
</evidence>
<reference evidence="2 3" key="1">
    <citation type="submission" date="2024-04" db="EMBL/GenBank/DDBJ databases">
        <authorList>
            <person name="Fracassetti M."/>
        </authorList>
    </citation>
    <scope>NUCLEOTIDE SEQUENCE [LARGE SCALE GENOMIC DNA]</scope>
</reference>
<name>A0AAV2FGR5_9ROSI</name>
<gene>
    <name evidence="2" type="ORF">LTRI10_LOCUS37773</name>
</gene>
<dbReference type="EMBL" id="OZ034819">
    <property type="protein sequence ID" value="CAL1397476.1"/>
    <property type="molecule type" value="Genomic_DNA"/>
</dbReference>
<organism evidence="2 3">
    <name type="scientific">Linum trigynum</name>
    <dbReference type="NCBI Taxonomy" id="586398"/>
    <lineage>
        <taxon>Eukaryota</taxon>
        <taxon>Viridiplantae</taxon>
        <taxon>Streptophyta</taxon>
        <taxon>Embryophyta</taxon>
        <taxon>Tracheophyta</taxon>
        <taxon>Spermatophyta</taxon>
        <taxon>Magnoliopsida</taxon>
        <taxon>eudicotyledons</taxon>
        <taxon>Gunneridae</taxon>
        <taxon>Pentapetalae</taxon>
        <taxon>rosids</taxon>
        <taxon>fabids</taxon>
        <taxon>Malpighiales</taxon>
        <taxon>Linaceae</taxon>
        <taxon>Linum</taxon>
    </lineage>
</organism>
<proteinExistence type="predicted"/>
<feature type="chain" id="PRO_5043337497" description="Pectinesterase inhibitor domain-containing protein" evidence="1">
    <location>
        <begin position="26"/>
        <end position="143"/>
    </location>
</feature>
<dbReference type="Gene3D" id="1.20.140.40">
    <property type="entry name" value="Invertase/pectin methylesterase inhibitor family protein"/>
    <property type="match status" value="1"/>
</dbReference>